<evidence type="ECO:0008006" key="3">
    <source>
        <dbReference type="Google" id="ProtNLM"/>
    </source>
</evidence>
<gene>
    <name evidence="1" type="ORF">EXIGLDRAFT_845691</name>
</gene>
<dbReference type="Pfam" id="PF13238">
    <property type="entry name" value="AAA_18"/>
    <property type="match status" value="1"/>
</dbReference>
<dbReference type="EMBL" id="KV426500">
    <property type="protein sequence ID" value="KZV80281.1"/>
    <property type="molecule type" value="Genomic_DNA"/>
</dbReference>
<dbReference type="Proteomes" id="UP000077266">
    <property type="component" value="Unassembled WGS sequence"/>
</dbReference>
<evidence type="ECO:0000313" key="2">
    <source>
        <dbReference type="Proteomes" id="UP000077266"/>
    </source>
</evidence>
<dbReference type="AlphaFoldDB" id="A0A165BBV5"/>
<accession>A0A165BBV5</accession>
<sequence>MTTAAPFIYLVGYPGVGKQTVAHILAKSIPDSRVISNHLIIDLARSIFRHGSREYEEMRSKLRKAMLESIVESEIVKGTTFIFTGAHGTTNPISKVIAGEFPPAAEKRGSKFIPVILTCDREEQMQRLVSPGRLNPGENKTPKLIDQAGLARILDSGPCFRFNTEDELLLDTTGKTAEEVAQIILDYVNQKK</sequence>
<protein>
    <recommendedName>
        <fullName evidence="3">P-loop containing nucleoside triphosphate hydrolase protein</fullName>
    </recommendedName>
</protein>
<dbReference type="Gene3D" id="3.40.50.300">
    <property type="entry name" value="P-loop containing nucleotide triphosphate hydrolases"/>
    <property type="match status" value="1"/>
</dbReference>
<dbReference type="STRING" id="1314781.A0A165BBV5"/>
<dbReference type="SUPFAM" id="SSF52540">
    <property type="entry name" value="P-loop containing nucleoside triphosphate hydrolases"/>
    <property type="match status" value="1"/>
</dbReference>
<organism evidence="1 2">
    <name type="scientific">Exidia glandulosa HHB12029</name>
    <dbReference type="NCBI Taxonomy" id="1314781"/>
    <lineage>
        <taxon>Eukaryota</taxon>
        <taxon>Fungi</taxon>
        <taxon>Dikarya</taxon>
        <taxon>Basidiomycota</taxon>
        <taxon>Agaricomycotina</taxon>
        <taxon>Agaricomycetes</taxon>
        <taxon>Auriculariales</taxon>
        <taxon>Exidiaceae</taxon>
        <taxon>Exidia</taxon>
    </lineage>
</organism>
<dbReference type="OrthoDB" id="5426988at2759"/>
<evidence type="ECO:0000313" key="1">
    <source>
        <dbReference type="EMBL" id="KZV80281.1"/>
    </source>
</evidence>
<dbReference type="InParanoid" id="A0A165BBV5"/>
<keyword evidence="2" id="KW-1185">Reference proteome</keyword>
<name>A0A165BBV5_EXIGL</name>
<reference evidence="1 2" key="1">
    <citation type="journal article" date="2016" name="Mol. Biol. Evol.">
        <title>Comparative Genomics of Early-Diverging Mushroom-Forming Fungi Provides Insights into the Origins of Lignocellulose Decay Capabilities.</title>
        <authorList>
            <person name="Nagy L.G."/>
            <person name="Riley R."/>
            <person name="Tritt A."/>
            <person name="Adam C."/>
            <person name="Daum C."/>
            <person name="Floudas D."/>
            <person name="Sun H."/>
            <person name="Yadav J.S."/>
            <person name="Pangilinan J."/>
            <person name="Larsson K.H."/>
            <person name="Matsuura K."/>
            <person name="Barry K."/>
            <person name="Labutti K."/>
            <person name="Kuo R."/>
            <person name="Ohm R.A."/>
            <person name="Bhattacharya S.S."/>
            <person name="Shirouzu T."/>
            <person name="Yoshinaga Y."/>
            <person name="Martin F.M."/>
            <person name="Grigoriev I.V."/>
            <person name="Hibbett D.S."/>
        </authorList>
    </citation>
    <scope>NUCLEOTIDE SEQUENCE [LARGE SCALE GENOMIC DNA]</scope>
    <source>
        <strain evidence="1 2">HHB12029</strain>
    </source>
</reference>
<dbReference type="InterPro" id="IPR027417">
    <property type="entry name" value="P-loop_NTPase"/>
</dbReference>
<proteinExistence type="predicted"/>